<proteinExistence type="predicted"/>
<reference evidence="3 4" key="1">
    <citation type="submission" date="2018-03" db="EMBL/GenBank/DDBJ databases">
        <title>Genomic Encyclopedia of Archaeal and Bacterial Type Strains, Phase II (KMG-II): from individual species to whole genera.</title>
        <authorList>
            <person name="Goeker M."/>
        </authorList>
    </citation>
    <scope>NUCLEOTIDE SEQUENCE [LARGE SCALE GENOMIC DNA]</scope>
    <source>
        <strain evidence="3 4">DSM 100065</strain>
    </source>
</reference>
<keyword evidence="2" id="KW-1133">Transmembrane helix</keyword>
<feature type="compositionally biased region" description="Polar residues" evidence="1">
    <location>
        <begin position="13"/>
        <end position="37"/>
    </location>
</feature>
<dbReference type="RefSeq" id="WP_106350396.1">
    <property type="nucleotide sequence ID" value="NZ_PVUE01000018.1"/>
</dbReference>
<comment type="caution">
    <text evidence="3">The sequence shown here is derived from an EMBL/GenBank/DDBJ whole genome shotgun (WGS) entry which is preliminary data.</text>
</comment>
<accession>A0A2T0ZTI9</accession>
<name>A0A2T0ZTI9_9ACTN</name>
<organism evidence="3 4">
    <name type="scientific">Antricoccus suffuscus</name>
    <dbReference type="NCBI Taxonomy" id="1629062"/>
    <lineage>
        <taxon>Bacteria</taxon>
        <taxon>Bacillati</taxon>
        <taxon>Actinomycetota</taxon>
        <taxon>Actinomycetes</taxon>
        <taxon>Geodermatophilales</taxon>
        <taxon>Antricoccaceae</taxon>
        <taxon>Antricoccus</taxon>
    </lineage>
</organism>
<dbReference type="Proteomes" id="UP000237752">
    <property type="component" value="Unassembled WGS sequence"/>
</dbReference>
<evidence type="ECO:0000313" key="4">
    <source>
        <dbReference type="Proteomes" id="UP000237752"/>
    </source>
</evidence>
<gene>
    <name evidence="3" type="ORF">CLV47_11833</name>
</gene>
<dbReference type="AlphaFoldDB" id="A0A2T0ZTI9"/>
<evidence type="ECO:0000313" key="3">
    <source>
        <dbReference type="EMBL" id="PRZ39669.1"/>
    </source>
</evidence>
<keyword evidence="2" id="KW-0812">Transmembrane</keyword>
<feature type="region of interest" description="Disordered" evidence="1">
    <location>
        <begin position="12"/>
        <end position="37"/>
    </location>
</feature>
<dbReference type="EMBL" id="PVUE01000018">
    <property type="protein sequence ID" value="PRZ39669.1"/>
    <property type="molecule type" value="Genomic_DNA"/>
</dbReference>
<sequence length="368" mass="37914">MTAWRRILGFESGGSSPSAHQGDSRSPWQTASSGSASTDDVFAGFAKAKRRRGGHTAWVWLRNIAIALVVLAGINQLVIHPLRDLFGGQEKAASKQTTVDLAAAGGLAAGFATDYLSYGGPEYNPQRQAALKQWVVPGADAAVSTATWTGESVLRADSPVVEASRAVGEHSAAIAVLVRVQAYVPNGGPTSTTSGPAPSKGAAPAFVPPVPNNYKPAAAVWLRLIVPITTADARLVVAASGPVFSADSVVPVTGPGTDTDSAAAGRLEASALKIFASYATGDLQYITAPGTHLAGMSGQLTPTDISDVDVKTGIDNTDERAASVTVMWQLTGVDAFIEQTYGLLLSKLSTAPVLNRIGVLTPSVPEGK</sequence>
<evidence type="ECO:0000256" key="1">
    <source>
        <dbReference type="SAM" id="MobiDB-lite"/>
    </source>
</evidence>
<dbReference type="OrthoDB" id="3696516at2"/>
<protein>
    <recommendedName>
        <fullName evidence="5">Conjugative transposon protein TcpC</fullName>
    </recommendedName>
</protein>
<evidence type="ECO:0008006" key="5">
    <source>
        <dbReference type="Google" id="ProtNLM"/>
    </source>
</evidence>
<evidence type="ECO:0000256" key="2">
    <source>
        <dbReference type="SAM" id="Phobius"/>
    </source>
</evidence>
<keyword evidence="4" id="KW-1185">Reference proteome</keyword>
<keyword evidence="2" id="KW-0472">Membrane</keyword>
<feature type="transmembrane region" description="Helical" evidence="2">
    <location>
        <begin position="59"/>
        <end position="79"/>
    </location>
</feature>